<dbReference type="InterPro" id="IPR029016">
    <property type="entry name" value="GAF-like_dom_sf"/>
</dbReference>
<dbReference type="SUPFAM" id="SSF55781">
    <property type="entry name" value="GAF domain-like"/>
    <property type="match status" value="1"/>
</dbReference>
<reference evidence="4" key="1">
    <citation type="submission" date="2017-04" db="EMBL/GenBank/DDBJ databases">
        <authorList>
            <person name="Varghese N."/>
            <person name="Submissions S."/>
        </authorList>
    </citation>
    <scope>NUCLEOTIDE SEQUENCE [LARGE SCALE GENOMIC DNA]</scope>
    <source>
        <strain evidence="4">UI2</strain>
    </source>
</reference>
<sequence>MIARRRRTIAFAAAHQPKAIALSYALSFTATDPAALWAEAADAAAALVAGEPDAIANMANVAALIWQAVPDLNWAGFYRFDGTELVLGPFQGKAACIRIPLDKGVCGAAARLRTTQRVEDVHAFPGHIACDAASRSELVVPIVADGRLIGVLDLDSPSPARFTADDQAGAEALIARIAAALAG</sequence>
<comment type="similarity">
    <text evidence="1">Belongs to the free Met sulfoxide reductase family.</text>
</comment>
<keyword evidence="4" id="KW-1185">Reference proteome</keyword>
<accession>A0A1Y6FW08</accession>
<dbReference type="FunFam" id="3.30.450.40:FF:000008">
    <property type="entry name" value="GAF domain-containing proteins"/>
    <property type="match status" value="1"/>
</dbReference>
<gene>
    <name evidence="3" type="ORF">SAMN06295984_2172</name>
</gene>
<dbReference type="InterPro" id="IPR000614">
    <property type="entry name" value="FRMsr_CS"/>
</dbReference>
<dbReference type="GeneID" id="303001817"/>
<dbReference type="Proteomes" id="UP000194469">
    <property type="component" value="Unassembled WGS sequence"/>
</dbReference>
<dbReference type="Gene3D" id="3.30.450.40">
    <property type="match status" value="1"/>
</dbReference>
<dbReference type="PANTHER" id="PTHR21021:SF15">
    <property type="entry name" value="FREE METHIONINE-R-SULFOXIDE REDUCTASE"/>
    <property type="match status" value="1"/>
</dbReference>
<dbReference type="PROSITE" id="PS01320">
    <property type="entry name" value="UPF0067"/>
    <property type="match status" value="1"/>
</dbReference>
<organism evidence="3 4">
    <name type="scientific">Sphingopyxis terrae subsp. ummariensis</name>
    <dbReference type="NCBI Taxonomy" id="429001"/>
    <lineage>
        <taxon>Bacteria</taxon>
        <taxon>Pseudomonadati</taxon>
        <taxon>Pseudomonadota</taxon>
        <taxon>Alphaproteobacteria</taxon>
        <taxon>Sphingomonadales</taxon>
        <taxon>Sphingomonadaceae</taxon>
        <taxon>Sphingopyxis</taxon>
    </lineage>
</organism>
<evidence type="ECO:0000256" key="1">
    <source>
        <dbReference type="ARBA" id="ARBA00038454"/>
    </source>
</evidence>
<proteinExistence type="inferred from homology"/>
<evidence type="ECO:0000313" key="3">
    <source>
        <dbReference type="EMBL" id="SMQ76743.1"/>
    </source>
</evidence>
<evidence type="ECO:0000259" key="2">
    <source>
        <dbReference type="SMART" id="SM00065"/>
    </source>
</evidence>
<feature type="domain" description="GAF" evidence="2">
    <location>
        <begin position="32"/>
        <end position="182"/>
    </location>
</feature>
<dbReference type="RefSeq" id="WP_242664821.1">
    <property type="nucleotide sequence ID" value="NZ_FXWL01000002.1"/>
</dbReference>
<dbReference type="EMBL" id="FXWL01000002">
    <property type="protein sequence ID" value="SMQ76743.1"/>
    <property type="molecule type" value="Genomic_DNA"/>
</dbReference>
<dbReference type="GO" id="GO:0033745">
    <property type="term" value="F:L-methionine-(R)-S-oxide reductase activity"/>
    <property type="evidence" value="ECO:0007669"/>
    <property type="project" value="TreeGrafter"/>
</dbReference>
<evidence type="ECO:0000313" key="4">
    <source>
        <dbReference type="Proteomes" id="UP000194469"/>
    </source>
</evidence>
<dbReference type="PANTHER" id="PTHR21021">
    <property type="entry name" value="GAF/PUTATIVE CYTOSKELETAL PROTEIN"/>
    <property type="match status" value="1"/>
</dbReference>
<dbReference type="InterPro" id="IPR051330">
    <property type="entry name" value="Phosphatase_reg/MetRdx"/>
</dbReference>
<dbReference type="Pfam" id="PF13185">
    <property type="entry name" value="GAF_2"/>
    <property type="match status" value="1"/>
</dbReference>
<dbReference type="GO" id="GO:0005829">
    <property type="term" value="C:cytosol"/>
    <property type="evidence" value="ECO:0007669"/>
    <property type="project" value="TreeGrafter"/>
</dbReference>
<dbReference type="SMART" id="SM00065">
    <property type="entry name" value="GAF"/>
    <property type="match status" value="1"/>
</dbReference>
<name>A0A1Y6FW08_9SPHN</name>
<protein>
    <submittedName>
        <fullName evidence="3">GAF domain-containing protein</fullName>
    </submittedName>
</protein>
<dbReference type="InterPro" id="IPR003018">
    <property type="entry name" value="GAF"/>
</dbReference>
<dbReference type="AlphaFoldDB" id="A0A1Y6FW08"/>